<dbReference type="PANTHER" id="PTHR30265:SF7">
    <property type="entry name" value="TRANSCRIPTION ANTITERMINATION PROTEIN RFAH"/>
    <property type="match status" value="1"/>
</dbReference>
<dbReference type="NCBIfam" id="TIGR01955">
    <property type="entry name" value="RfaH"/>
    <property type="match status" value="1"/>
</dbReference>
<dbReference type="HAMAP" id="MF_00951">
    <property type="entry name" value="RfaH"/>
    <property type="match status" value="1"/>
</dbReference>
<dbReference type="NCBIfam" id="NF006534">
    <property type="entry name" value="PRK09014.1"/>
    <property type="match status" value="1"/>
</dbReference>
<dbReference type="RefSeq" id="WP_200247856.1">
    <property type="nucleotide sequence ID" value="NZ_JAXUFI010000005.1"/>
</dbReference>
<dbReference type="InterPro" id="IPR008991">
    <property type="entry name" value="Translation_prot_SH3-like_sf"/>
</dbReference>
<dbReference type="CDD" id="cd06091">
    <property type="entry name" value="KOW_NusG"/>
    <property type="match status" value="1"/>
</dbReference>
<evidence type="ECO:0000313" key="6">
    <source>
        <dbReference type="EMBL" id="MBK1620650.1"/>
    </source>
</evidence>
<keyword evidence="2 4" id="KW-0805">Transcription regulation</keyword>
<proteinExistence type="inferred from homology"/>
<dbReference type="PANTHER" id="PTHR30265">
    <property type="entry name" value="RHO-INTERACTING TRANSCRIPTION TERMINATION FACTOR NUSG"/>
    <property type="match status" value="1"/>
</dbReference>
<dbReference type="InterPro" id="IPR043425">
    <property type="entry name" value="NusG-like"/>
</dbReference>
<dbReference type="SUPFAM" id="SSF82679">
    <property type="entry name" value="N-utilization substance G protein NusG, N-terminal domain"/>
    <property type="match status" value="1"/>
</dbReference>
<dbReference type="GO" id="GO:0006354">
    <property type="term" value="P:DNA-templated transcription elongation"/>
    <property type="evidence" value="ECO:0007669"/>
    <property type="project" value="InterPro"/>
</dbReference>
<organism evidence="6 7">
    <name type="scientific">Lamprobacter modestohalophilus</name>
    <dbReference type="NCBI Taxonomy" id="1064514"/>
    <lineage>
        <taxon>Bacteria</taxon>
        <taxon>Pseudomonadati</taxon>
        <taxon>Pseudomonadota</taxon>
        <taxon>Gammaproteobacteria</taxon>
        <taxon>Chromatiales</taxon>
        <taxon>Chromatiaceae</taxon>
        <taxon>Lamprobacter</taxon>
    </lineage>
</organism>
<dbReference type="GO" id="GO:0003677">
    <property type="term" value="F:DNA binding"/>
    <property type="evidence" value="ECO:0007669"/>
    <property type="project" value="UniProtKB-UniRule"/>
</dbReference>
<dbReference type="Gene3D" id="3.30.70.940">
    <property type="entry name" value="NusG, N-terminal domain"/>
    <property type="match status" value="1"/>
</dbReference>
<evidence type="ECO:0000256" key="4">
    <source>
        <dbReference type="HAMAP-Rule" id="MF_00951"/>
    </source>
</evidence>
<comment type="function">
    <text evidence="4">Enhances distal genes transcription elongation in a specialized subset of operons that encode extracytoplasmic components.</text>
</comment>
<evidence type="ECO:0000313" key="7">
    <source>
        <dbReference type="Proteomes" id="UP001138768"/>
    </source>
</evidence>
<comment type="subunit">
    <text evidence="4">Interacts with both the nontemplate DNA and the RNA polymerase (RNAP).</text>
</comment>
<reference evidence="6 7" key="1">
    <citation type="journal article" date="2020" name="Microorganisms">
        <title>Osmotic Adaptation and Compatible Solute Biosynthesis of Phototrophic Bacteria as Revealed from Genome Analyses.</title>
        <authorList>
            <person name="Imhoff J.F."/>
            <person name="Rahn T."/>
            <person name="Kunzel S."/>
            <person name="Keller A."/>
            <person name="Neulinger S.C."/>
        </authorList>
    </citation>
    <scope>NUCLEOTIDE SEQUENCE [LARGE SCALE GENOMIC DNA]</scope>
    <source>
        <strain evidence="6 7">DSM 25653</strain>
    </source>
</reference>
<dbReference type="SMART" id="SM00738">
    <property type="entry name" value="NGN"/>
    <property type="match status" value="1"/>
</dbReference>
<feature type="domain" description="NusG-like N-terminal" evidence="5">
    <location>
        <begin position="8"/>
        <end position="107"/>
    </location>
</feature>
<comment type="caution">
    <text evidence="6">The sequence shown here is derived from an EMBL/GenBank/DDBJ whole genome shotgun (WGS) entry which is preliminary data.</text>
</comment>
<gene>
    <name evidence="4 6" type="primary">rfaH</name>
    <name evidence="6" type="ORF">CKO42_19895</name>
</gene>
<evidence type="ECO:0000256" key="3">
    <source>
        <dbReference type="ARBA" id="ARBA00023163"/>
    </source>
</evidence>
<evidence type="ECO:0000259" key="5">
    <source>
        <dbReference type="SMART" id="SM00738"/>
    </source>
</evidence>
<dbReference type="CDD" id="cd09892">
    <property type="entry name" value="NGN_SP_RfaH"/>
    <property type="match status" value="1"/>
</dbReference>
<name>A0A9X0WBR5_9GAMM</name>
<dbReference type="GO" id="GO:0005829">
    <property type="term" value="C:cytosol"/>
    <property type="evidence" value="ECO:0007669"/>
    <property type="project" value="TreeGrafter"/>
</dbReference>
<accession>A0A9X0WBR5</accession>
<dbReference type="SUPFAM" id="SSF50104">
    <property type="entry name" value="Translation proteins SH3-like domain"/>
    <property type="match status" value="1"/>
</dbReference>
<keyword evidence="7" id="KW-1185">Reference proteome</keyword>
<sequence length="170" mass="19464">MHMSPHHQPRWYIVQSKPRQAERAQSCLEQQGYQVFLPRITVERIRRKQRCFVEEPLFPNYLFIRLQRWVDNWAPVRSTRGVTRLVAFGGEPVPVGDHLIDAIAQRCASNADPSELQAGQEVRILDGPFAGLNAIFQAPQGEQRANLLIELLHRKVTVSVPQRQISACYG</sequence>
<evidence type="ECO:0000256" key="2">
    <source>
        <dbReference type="ARBA" id="ARBA00023015"/>
    </source>
</evidence>
<comment type="similarity">
    <text evidence="4">Belongs to the RfaH family.</text>
</comment>
<dbReference type="InterPro" id="IPR036735">
    <property type="entry name" value="NGN_dom_sf"/>
</dbReference>
<dbReference type="InterPro" id="IPR006645">
    <property type="entry name" value="NGN-like_dom"/>
</dbReference>
<dbReference type="Proteomes" id="UP001138768">
    <property type="component" value="Unassembled WGS sequence"/>
</dbReference>
<keyword evidence="4" id="KW-0238">DNA-binding</keyword>
<keyword evidence="1 4" id="KW-0889">Transcription antitermination</keyword>
<keyword evidence="3 4" id="KW-0804">Transcription</keyword>
<dbReference type="GO" id="GO:0001073">
    <property type="term" value="F:transcription antitermination factor activity, DNA binding"/>
    <property type="evidence" value="ECO:0007669"/>
    <property type="project" value="UniProtKB-UniRule"/>
</dbReference>
<dbReference type="EMBL" id="NRRY01000044">
    <property type="protein sequence ID" value="MBK1620650.1"/>
    <property type="molecule type" value="Genomic_DNA"/>
</dbReference>
<dbReference type="Pfam" id="PF02357">
    <property type="entry name" value="NusG"/>
    <property type="match status" value="1"/>
</dbReference>
<protein>
    <recommendedName>
        <fullName evidence="4">Transcription antitermination protein RfaH</fullName>
    </recommendedName>
</protein>
<evidence type="ECO:0000256" key="1">
    <source>
        <dbReference type="ARBA" id="ARBA00022814"/>
    </source>
</evidence>
<dbReference type="InterPro" id="IPR010215">
    <property type="entry name" value="Transcription_antiterm_RfaH"/>
</dbReference>
<dbReference type="AlphaFoldDB" id="A0A9X0WBR5"/>